<dbReference type="InterPro" id="IPR018366">
    <property type="entry name" value="CBM2_CS"/>
</dbReference>
<dbReference type="Pfam" id="PF03067">
    <property type="entry name" value="LPMO_10"/>
    <property type="match status" value="1"/>
</dbReference>
<dbReference type="SMART" id="SM00637">
    <property type="entry name" value="CBD_II"/>
    <property type="match status" value="1"/>
</dbReference>
<dbReference type="InterPro" id="IPR041029">
    <property type="entry name" value="GbpA_2"/>
</dbReference>
<dbReference type="InterPro" id="IPR051024">
    <property type="entry name" value="GlcNAc_Chitin_IntDeg"/>
</dbReference>
<dbReference type="OrthoDB" id="3675244at2"/>
<dbReference type="InterPro" id="IPR004302">
    <property type="entry name" value="Cellulose/chitin-bd_N"/>
</dbReference>
<feature type="chain" id="PRO_5007509573" description="CBM2 domain-containing protein" evidence="7">
    <location>
        <begin position="22"/>
        <end position="532"/>
    </location>
</feature>
<dbReference type="Proteomes" id="UP000076077">
    <property type="component" value="Chromosome"/>
</dbReference>
<dbReference type="InterPro" id="IPR001919">
    <property type="entry name" value="CBD2"/>
</dbReference>
<keyword evidence="1" id="KW-0964">Secreted</keyword>
<evidence type="ECO:0000313" key="9">
    <source>
        <dbReference type="EMBL" id="AMX03411.1"/>
    </source>
</evidence>
<sequence length="532" mass="56693">MRYQKSLLSAWALALSAGAFGHGLMSEPASRNWFCGAITKPDTAEPGSACAQAFADDFNGGYQFMSVLTHDVGRKGVTPLPANVCGFDSETWHGGATPWDKSVDWPTNRITPGPLTITWDISWGPHFDDTEEFVYYITKPDFQYEVGKPLTWDDFESEPFCNLTGYNDSNPGATPNITPDKGNSLFHTQCVVPERSGRHVIYGEWGRNQWTYERFHGCIDVVFDGDGGPAPVVAEITATPDNSTFVGSGEIQLSAAASQGENLTYTWSLEANDTALYSLSSTSAVETVLSLDEPETEGEVTVRLQVSDGSTSSTDAFTFTHVPASGSAWADLGALTAAEQTLNPGDQVRLRLVTEEGSDVYLPSSPFTVVNGAASVWTYEFAQAVNGENTDVRVGVLNGGNIAPVQSATENRVYAQAPAAYSSAFLQVEAGSGSGGVSCDYINQDVWNSGFVASIVLTNNGSEPVEGWSVSWDYAGDAQVTNGWNAQISGSGPYTATNVDWNATIQPGESVEFGFLGTGSAETPEVSGAICD</sequence>
<feature type="domain" description="CBM2" evidence="8">
    <location>
        <begin position="430"/>
        <end position="532"/>
    </location>
</feature>
<dbReference type="Gene3D" id="3.30.70.2150">
    <property type="match status" value="1"/>
</dbReference>
<dbReference type="InterPro" id="IPR012291">
    <property type="entry name" value="CBM2_carb-bd_dom_sf"/>
</dbReference>
<dbReference type="SUPFAM" id="SSF49384">
    <property type="entry name" value="Carbohydrate-binding domain"/>
    <property type="match status" value="1"/>
</dbReference>
<dbReference type="RefSeq" id="WP_067155553.1">
    <property type="nucleotide sequence ID" value="NZ_CP014864.1"/>
</dbReference>
<dbReference type="GO" id="GO:0008061">
    <property type="term" value="F:chitin binding"/>
    <property type="evidence" value="ECO:0007669"/>
    <property type="project" value="UniProtKB-KW"/>
</dbReference>
<organism evidence="9 10">
    <name type="scientific">Microbulbifer thermotolerans</name>
    <dbReference type="NCBI Taxonomy" id="252514"/>
    <lineage>
        <taxon>Bacteria</taxon>
        <taxon>Pseudomonadati</taxon>
        <taxon>Pseudomonadota</taxon>
        <taxon>Gammaproteobacteria</taxon>
        <taxon>Cellvibrionales</taxon>
        <taxon>Microbulbiferaceae</taxon>
        <taxon>Microbulbifer</taxon>
    </lineage>
</organism>
<keyword evidence="4" id="KW-0378">Hydrolase</keyword>
<dbReference type="GeneID" id="76609005"/>
<dbReference type="KEGG" id="mthd:A3224_13230"/>
<evidence type="ECO:0000256" key="5">
    <source>
        <dbReference type="ARBA" id="ARBA00023157"/>
    </source>
</evidence>
<dbReference type="Gene3D" id="2.70.50.50">
    <property type="entry name" value="chitin-binding protein cbp21"/>
    <property type="match status" value="1"/>
</dbReference>
<evidence type="ECO:0000256" key="3">
    <source>
        <dbReference type="ARBA" id="ARBA00022729"/>
    </source>
</evidence>
<dbReference type="InterPro" id="IPR008965">
    <property type="entry name" value="CBM2/CBM3_carb-bd_dom_sf"/>
</dbReference>
<dbReference type="EMBL" id="CP014864">
    <property type="protein sequence ID" value="AMX03411.1"/>
    <property type="molecule type" value="Genomic_DNA"/>
</dbReference>
<dbReference type="Pfam" id="PF00553">
    <property type="entry name" value="CBM_2"/>
    <property type="match status" value="1"/>
</dbReference>
<evidence type="ECO:0000256" key="4">
    <source>
        <dbReference type="ARBA" id="ARBA00022801"/>
    </source>
</evidence>
<keyword evidence="2" id="KW-0147">Chitin-binding</keyword>
<dbReference type="Gene3D" id="2.60.40.290">
    <property type="match status" value="1"/>
</dbReference>
<dbReference type="GO" id="GO:0030247">
    <property type="term" value="F:polysaccharide binding"/>
    <property type="evidence" value="ECO:0007669"/>
    <property type="project" value="UniProtKB-UniRule"/>
</dbReference>
<dbReference type="GO" id="GO:0004553">
    <property type="term" value="F:hydrolase activity, hydrolyzing O-glycosyl compounds"/>
    <property type="evidence" value="ECO:0007669"/>
    <property type="project" value="InterPro"/>
</dbReference>
<keyword evidence="6" id="KW-0326">Glycosidase</keyword>
<proteinExistence type="predicted"/>
<dbReference type="PROSITE" id="PS00561">
    <property type="entry name" value="CBM2_A"/>
    <property type="match status" value="1"/>
</dbReference>
<name>A0A143HPI4_MICTH</name>
<keyword evidence="10" id="KW-1185">Reference proteome</keyword>
<dbReference type="PANTHER" id="PTHR34823:SF1">
    <property type="entry name" value="CHITIN-BINDING TYPE-4 DOMAIN-CONTAINING PROTEIN"/>
    <property type="match status" value="1"/>
</dbReference>
<reference evidence="10" key="1">
    <citation type="submission" date="2016-03" db="EMBL/GenBank/DDBJ databases">
        <authorList>
            <person name="Lee Y.-S."/>
            <person name="Choi Y.-L."/>
        </authorList>
    </citation>
    <scope>NUCLEOTIDE SEQUENCE [LARGE SCALE GENOMIC DNA]</scope>
    <source>
        <strain evidence="10">DAU221</strain>
    </source>
</reference>
<dbReference type="PANTHER" id="PTHR34823">
    <property type="entry name" value="GLCNAC-BINDING PROTEIN A"/>
    <property type="match status" value="1"/>
</dbReference>
<dbReference type="AlphaFoldDB" id="A0A143HPI4"/>
<gene>
    <name evidence="9" type="ORF">A3224_13230</name>
</gene>
<dbReference type="PROSITE" id="PS51173">
    <property type="entry name" value="CBM2"/>
    <property type="match status" value="1"/>
</dbReference>
<evidence type="ECO:0000256" key="7">
    <source>
        <dbReference type="SAM" id="SignalP"/>
    </source>
</evidence>
<accession>A0A143HPI4</accession>
<evidence type="ECO:0000313" key="10">
    <source>
        <dbReference type="Proteomes" id="UP000076077"/>
    </source>
</evidence>
<feature type="signal peptide" evidence="7">
    <location>
        <begin position="1"/>
        <end position="21"/>
    </location>
</feature>
<keyword evidence="5" id="KW-1015">Disulfide bond</keyword>
<evidence type="ECO:0000259" key="8">
    <source>
        <dbReference type="PROSITE" id="PS51173"/>
    </source>
</evidence>
<dbReference type="STRING" id="252514.A3224_13230"/>
<keyword evidence="3 7" id="KW-0732">Signal</keyword>
<dbReference type="CDD" id="cd21177">
    <property type="entry name" value="LPMO_AA10"/>
    <property type="match status" value="1"/>
</dbReference>
<evidence type="ECO:0000256" key="6">
    <source>
        <dbReference type="ARBA" id="ARBA00023295"/>
    </source>
</evidence>
<protein>
    <recommendedName>
        <fullName evidence="8">CBM2 domain-containing protein</fullName>
    </recommendedName>
</protein>
<evidence type="ECO:0000256" key="2">
    <source>
        <dbReference type="ARBA" id="ARBA00022669"/>
    </source>
</evidence>
<dbReference type="SUPFAM" id="SSF81296">
    <property type="entry name" value="E set domains"/>
    <property type="match status" value="1"/>
</dbReference>
<evidence type="ECO:0000256" key="1">
    <source>
        <dbReference type="ARBA" id="ARBA00022525"/>
    </source>
</evidence>
<dbReference type="InterPro" id="IPR014756">
    <property type="entry name" value="Ig_E-set"/>
</dbReference>
<dbReference type="Pfam" id="PF18416">
    <property type="entry name" value="GbpA_2"/>
    <property type="match status" value="1"/>
</dbReference>
<dbReference type="InterPro" id="IPR013783">
    <property type="entry name" value="Ig-like_fold"/>
</dbReference>
<dbReference type="GO" id="GO:0005975">
    <property type="term" value="P:carbohydrate metabolic process"/>
    <property type="evidence" value="ECO:0007669"/>
    <property type="project" value="InterPro"/>
</dbReference>
<dbReference type="Gene3D" id="2.60.40.10">
    <property type="entry name" value="Immunoglobulins"/>
    <property type="match status" value="1"/>
</dbReference>